<protein>
    <submittedName>
        <fullName evidence="1">Uncharacterized protein</fullName>
    </submittedName>
</protein>
<dbReference type="EMBL" id="JANAVB010014398">
    <property type="protein sequence ID" value="KAJ6834486.1"/>
    <property type="molecule type" value="Genomic_DNA"/>
</dbReference>
<proteinExistence type="predicted"/>
<dbReference type="AlphaFoldDB" id="A0AAX6H0K2"/>
<organism evidence="1 2">
    <name type="scientific">Iris pallida</name>
    <name type="common">Sweet iris</name>
    <dbReference type="NCBI Taxonomy" id="29817"/>
    <lineage>
        <taxon>Eukaryota</taxon>
        <taxon>Viridiplantae</taxon>
        <taxon>Streptophyta</taxon>
        <taxon>Embryophyta</taxon>
        <taxon>Tracheophyta</taxon>
        <taxon>Spermatophyta</taxon>
        <taxon>Magnoliopsida</taxon>
        <taxon>Liliopsida</taxon>
        <taxon>Asparagales</taxon>
        <taxon>Iridaceae</taxon>
        <taxon>Iridoideae</taxon>
        <taxon>Irideae</taxon>
        <taxon>Iris</taxon>
    </lineage>
</organism>
<comment type="caution">
    <text evidence="1">The sequence shown here is derived from an EMBL/GenBank/DDBJ whole genome shotgun (WGS) entry which is preliminary data.</text>
</comment>
<evidence type="ECO:0000313" key="1">
    <source>
        <dbReference type="EMBL" id="KAJ6834486.1"/>
    </source>
</evidence>
<sequence>MHNFHILIINPYRLTHDFKSNYLDHGLKYRPIPIRYGRYRYGLACPDPIPTDIRY</sequence>
<name>A0AAX6H0K2_IRIPA</name>
<reference evidence="1" key="2">
    <citation type="submission" date="2023-04" db="EMBL/GenBank/DDBJ databases">
        <authorList>
            <person name="Bruccoleri R.E."/>
            <person name="Oakeley E.J."/>
            <person name="Faust A.-M."/>
            <person name="Dessus-Babus S."/>
            <person name="Altorfer M."/>
            <person name="Burckhardt D."/>
            <person name="Oertli M."/>
            <person name="Naumann U."/>
            <person name="Petersen F."/>
            <person name="Wong J."/>
        </authorList>
    </citation>
    <scope>NUCLEOTIDE SEQUENCE</scope>
    <source>
        <strain evidence="1">GSM-AAB239-AS_SAM_17_03QT</strain>
        <tissue evidence="1">Leaf</tissue>
    </source>
</reference>
<keyword evidence="2" id="KW-1185">Reference proteome</keyword>
<dbReference type="Proteomes" id="UP001140949">
    <property type="component" value="Unassembled WGS sequence"/>
</dbReference>
<gene>
    <name evidence="1" type="ORF">M6B38_334515</name>
</gene>
<evidence type="ECO:0000313" key="2">
    <source>
        <dbReference type="Proteomes" id="UP001140949"/>
    </source>
</evidence>
<reference evidence="1" key="1">
    <citation type="journal article" date="2023" name="GigaByte">
        <title>Genome assembly of the bearded iris, Iris pallida Lam.</title>
        <authorList>
            <person name="Bruccoleri R.E."/>
            <person name="Oakeley E.J."/>
            <person name="Faust A.M.E."/>
            <person name="Altorfer M."/>
            <person name="Dessus-Babus S."/>
            <person name="Burckhardt D."/>
            <person name="Oertli M."/>
            <person name="Naumann U."/>
            <person name="Petersen F."/>
            <person name="Wong J."/>
        </authorList>
    </citation>
    <scope>NUCLEOTIDE SEQUENCE</scope>
    <source>
        <strain evidence="1">GSM-AAB239-AS_SAM_17_03QT</strain>
    </source>
</reference>
<accession>A0AAX6H0K2</accession>